<evidence type="ECO:0000256" key="4">
    <source>
        <dbReference type="PROSITE-ProRule" id="PRU00335"/>
    </source>
</evidence>
<organism evidence="6 7">
    <name type="scientific">Seohaeicola nanhaiensis</name>
    <dbReference type="NCBI Taxonomy" id="1387282"/>
    <lineage>
        <taxon>Bacteria</taxon>
        <taxon>Pseudomonadati</taxon>
        <taxon>Pseudomonadota</taxon>
        <taxon>Alphaproteobacteria</taxon>
        <taxon>Rhodobacterales</taxon>
        <taxon>Roseobacteraceae</taxon>
        <taxon>Seohaeicola</taxon>
    </lineage>
</organism>
<evidence type="ECO:0000259" key="5">
    <source>
        <dbReference type="PROSITE" id="PS50977"/>
    </source>
</evidence>
<dbReference type="InterPro" id="IPR050109">
    <property type="entry name" value="HTH-type_TetR-like_transc_reg"/>
</dbReference>
<evidence type="ECO:0000256" key="2">
    <source>
        <dbReference type="ARBA" id="ARBA00023125"/>
    </source>
</evidence>
<dbReference type="InterPro" id="IPR001647">
    <property type="entry name" value="HTH_TetR"/>
</dbReference>
<sequence>MIARRGAPMAKAGLSPATVAAFGSKTRGKILRASLALFDEQGFDFVTTAQIATTADVLEGTLWYHFKTKKDLVLAHLDTMEQRLEEHFGQPFPEAPAQAVETFLALFGILWEFRYLLRDPLFALEPREAILERLRDSYVRIEGLVEERLRAAEAAGLLDLREAGVREIAANCVIIGRFHMDYARMRHRESADTELHTGARAIASLLRPYMTEGVAGVLRTRDPAATLDRSEGQ</sequence>
<dbReference type="InterPro" id="IPR025722">
    <property type="entry name" value="TetR"/>
</dbReference>
<dbReference type="Gene3D" id="1.10.357.10">
    <property type="entry name" value="Tetracycline Repressor, domain 2"/>
    <property type="match status" value="1"/>
</dbReference>
<dbReference type="Proteomes" id="UP001595973">
    <property type="component" value="Unassembled WGS sequence"/>
</dbReference>
<feature type="domain" description="HTH tetR-type" evidence="5">
    <location>
        <begin position="24"/>
        <end position="84"/>
    </location>
</feature>
<dbReference type="EMBL" id="JBHSGI010000031">
    <property type="protein sequence ID" value="MFC4670937.1"/>
    <property type="molecule type" value="Genomic_DNA"/>
</dbReference>
<dbReference type="RefSeq" id="WP_380720597.1">
    <property type="nucleotide sequence ID" value="NZ_JBHSGI010000031.1"/>
</dbReference>
<dbReference type="Pfam" id="PF13972">
    <property type="entry name" value="TetR"/>
    <property type="match status" value="1"/>
</dbReference>
<evidence type="ECO:0000313" key="6">
    <source>
        <dbReference type="EMBL" id="MFC4670937.1"/>
    </source>
</evidence>
<dbReference type="InterPro" id="IPR009057">
    <property type="entry name" value="Homeodomain-like_sf"/>
</dbReference>
<dbReference type="PROSITE" id="PS50977">
    <property type="entry name" value="HTH_TETR_2"/>
    <property type="match status" value="1"/>
</dbReference>
<keyword evidence="1" id="KW-0805">Transcription regulation</keyword>
<evidence type="ECO:0000256" key="1">
    <source>
        <dbReference type="ARBA" id="ARBA00023015"/>
    </source>
</evidence>
<evidence type="ECO:0000313" key="7">
    <source>
        <dbReference type="Proteomes" id="UP001595973"/>
    </source>
</evidence>
<feature type="DNA-binding region" description="H-T-H motif" evidence="4">
    <location>
        <begin position="47"/>
        <end position="66"/>
    </location>
</feature>
<accession>A0ABV9KLB1</accession>
<protein>
    <submittedName>
        <fullName evidence="6">TetR/AcrR family transcriptional regulator</fullName>
    </submittedName>
</protein>
<keyword evidence="3" id="KW-0804">Transcription</keyword>
<dbReference type="SUPFAM" id="SSF46689">
    <property type="entry name" value="Homeodomain-like"/>
    <property type="match status" value="1"/>
</dbReference>
<keyword evidence="2 4" id="KW-0238">DNA-binding</keyword>
<comment type="caution">
    <text evidence="6">The sequence shown here is derived from an EMBL/GenBank/DDBJ whole genome shotgun (WGS) entry which is preliminary data.</text>
</comment>
<name>A0ABV9KLB1_9RHOB</name>
<proteinExistence type="predicted"/>
<dbReference type="PRINTS" id="PR00455">
    <property type="entry name" value="HTHTETR"/>
</dbReference>
<keyword evidence="7" id="KW-1185">Reference proteome</keyword>
<dbReference type="PANTHER" id="PTHR30055">
    <property type="entry name" value="HTH-TYPE TRANSCRIPTIONAL REGULATOR RUTR"/>
    <property type="match status" value="1"/>
</dbReference>
<evidence type="ECO:0000256" key="3">
    <source>
        <dbReference type="ARBA" id="ARBA00023163"/>
    </source>
</evidence>
<dbReference type="Pfam" id="PF00440">
    <property type="entry name" value="TetR_N"/>
    <property type="match status" value="1"/>
</dbReference>
<gene>
    <name evidence="6" type="ORF">ACFO5X_20480</name>
</gene>
<dbReference type="PANTHER" id="PTHR30055:SF234">
    <property type="entry name" value="HTH-TYPE TRANSCRIPTIONAL REGULATOR BETI"/>
    <property type="match status" value="1"/>
</dbReference>
<reference evidence="7" key="1">
    <citation type="journal article" date="2019" name="Int. J. Syst. Evol. Microbiol.">
        <title>The Global Catalogue of Microorganisms (GCM) 10K type strain sequencing project: providing services to taxonomists for standard genome sequencing and annotation.</title>
        <authorList>
            <consortium name="The Broad Institute Genomics Platform"/>
            <consortium name="The Broad Institute Genome Sequencing Center for Infectious Disease"/>
            <person name="Wu L."/>
            <person name="Ma J."/>
        </authorList>
    </citation>
    <scope>NUCLEOTIDE SEQUENCE [LARGE SCALE GENOMIC DNA]</scope>
    <source>
        <strain evidence="7">CGMCC 4.7283</strain>
    </source>
</reference>